<keyword evidence="6" id="KW-0227">DNA damage</keyword>
<evidence type="ECO:0000256" key="3">
    <source>
        <dbReference type="ARBA" id="ARBA00013308"/>
    </source>
</evidence>
<evidence type="ECO:0000256" key="6">
    <source>
        <dbReference type="ARBA" id="ARBA00022763"/>
    </source>
</evidence>
<keyword evidence="4 9" id="KW-0436">Ligase</keyword>
<dbReference type="GO" id="GO:0005524">
    <property type="term" value="F:ATP binding"/>
    <property type="evidence" value="ECO:0007669"/>
    <property type="project" value="InterPro"/>
</dbReference>
<keyword evidence="5" id="KW-0235">DNA replication</keyword>
<name>A0A8S5TYM6_9CAUD</name>
<comment type="similarity">
    <text evidence="2">Belongs to the ATP-dependent DNA ligase family.</text>
</comment>
<feature type="domain" description="ATP-dependent DNA ligase family profile" evidence="8">
    <location>
        <begin position="8"/>
        <end position="215"/>
    </location>
</feature>
<comment type="cofactor">
    <cofactor evidence="1">
        <name>a divalent metal cation</name>
        <dbReference type="ChEBI" id="CHEBI:60240"/>
    </cofactor>
</comment>
<evidence type="ECO:0000256" key="1">
    <source>
        <dbReference type="ARBA" id="ARBA00001968"/>
    </source>
</evidence>
<dbReference type="GO" id="GO:0006281">
    <property type="term" value="P:DNA repair"/>
    <property type="evidence" value="ECO:0007669"/>
    <property type="project" value="UniProtKB-KW"/>
</dbReference>
<evidence type="ECO:0000256" key="5">
    <source>
        <dbReference type="ARBA" id="ARBA00022705"/>
    </source>
</evidence>
<keyword evidence="7" id="KW-0234">DNA repair</keyword>
<dbReference type="SUPFAM" id="SSF50249">
    <property type="entry name" value="Nucleic acid-binding proteins"/>
    <property type="match status" value="1"/>
</dbReference>
<dbReference type="PANTHER" id="PTHR47810">
    <property type="entry name" value="DNA LIGASE"/>
    <property type="match status" value="1"/>
</dbReference>
<evidence type="ECO:0000256" key="4">
    <source>
        <dbReference type="ARBA" id="ARBA00022598"/>
    </source>
</evidence>
<reference evidence="9" key="1">
    <citation type="journal article" date="2021" name="Proc. Natl. Acad. Sci. U.S.A.">
        <title>A Catalog of Tens of Thousands of Viruses from Human Metagenomes Reveals Hidden Associations with Chronic Diseases.</title>
        <authorList>
            <person name="Tisza M.J."/>
            <person name="Buck C.B."/>
        </authorList>
    </citation>
    <scope>NUCLEOTIDE SEQUENCE</scope>
    <source>
        <strain evidence="9">CtnPP24</strain>
    </source>
</reference>
<dbReference type="GO" id="GO:0003910">
    <property type="term" value="F:DNA ligase (ATP) activity"/>
    <property type="evidence" value="ECO:0007669"/>
    <property type="project" value="InterPro"/>
</dbReference>
<dbReference type="InterPro" id="IPR012310">
    <property type="entry name" value="DNA_ligase_ATP-dep_cent"/>
</dbReference>
<dbReference type="Pfam" id="PF01068">
    <property type="entry name" value="DNA_ligase_A_M"/>
    <property type="match status" value="1"/>
</dbReference>
<dbReference type="PANTHER" id="PTHR47810:SF1">
    <property type="entry name" value="DNA LIGASE B"/>
    <property type="match status" value="1"/>
</dbReference>
<dbReference type="Gene3D" id="2.40.50.140">
    <property type="entry name" value="Nucleic acid-binding proteins"/>
    <property type="match status" value="1"/>
</dbReference>
<dbReference type="Gene3D" id="3.30.470.30">
    <property type="entry name" value="DNA ligase/mRNA capping enzyme"/>
    <property type="match status" value="1"/>
</dbReference>
<dbReference type="SUPFAM" id="SSF56091">
    <property type="entry name" value="DNA ligase/mRNA capping enzyme, catalytic domain"/>
    <property type="match status" value="1"/>
</dbReference>
<evidence type="ECO:0000256" key="2">
    <source>
        <dbReference type="ARBA" id="ARBA00007572"/>
    </source>
</evidence>
<organism evidence="9">
    <name type="scientific">Siphoviridae sp. ctnPP24</name>
    <dbReference type="NCBI Taxonomy" id="2825662"/>
    <lineage>
        <taxon>Viruses</taxon>
        <taxon>Duplodnaviria</taxon>
        <taxon>Heunggongvirae</taxon>
        <taxon>Uroviricota</taxon>
        <taxon>Caudoviricetes</taxon>
    </lineage>
</organism>
<protein>
    <recommendedName>
        <fullName evidence="3">DNA ligase</fullName>
    </recommendedName>
</protein>
<dbReference type="InterPro" id="IPR012340">
    <property type="entry name" value="NA-bd_OB-fold"/>
</dbReference>
<accession>A0A8S5TYM6</accession>
<dbReference type="EMBL" id="BK015962">
    <property type="protein sequence ID" value="DAF87279.1"/>
    <property type="molecule type" value="Genomic_DNA"/>
</dbReference>
<evidence type="ECO:0000256" key="7">
    <source>
        <dbReference type="ARBA" id="ARBA00023204"/>
    </source>
</evidence>
<dbReference type="GO" id="GO:0006310">
    <property type="term" value="P:DNA recombination"/>
    <property type="evidence" value="ECO:0007669"/>
    <property type="project" value="InterPro"/>
</dbReference>
<dbReference type="GO" id="GO:0006260">
    <property type="term" value="P:DNA replication"/>
    <property type="evidence" value="ECO:0007669"/>
    <property type="project" value="UniProtKB-KW"/>
</dbReference>
<evidence type="ECO:0000313" key="9">
    <source>
        <dbReference type="EMBL" id="DAF87279.1"/>
    </source>
</evidence>
<dbReference type="InterPro" id="IPR050326">
    <property type="entry name" value="NAD_dep_DNA_ligaseB"/>
</dbReference>
<proteinExistence type="inferred from homology"/>
<evidence type="ECO:0000259" key="8">
    <source>
        <dbReference type="Pfam" id="PF01068"/>
    </source>
</evidence>
<sequence length="344" mass="38894">MSLNIYSPMLVGKAPKNYENMFKNTPIIGTIKKDGYWSQLIKDNNEVHLYSRTVSKKTGYYSDNIEKVPHIKDWAMSELPNGTCLIGEVYYPNGTSKNVTSVLGALPEKAVERQNGEYGKIHFYMHDILAYNGEDYVMNNVTYSYRYSNLCEHIDIATPLIPELEVARCYDNTYLDLDRVTTDKLAAGEEGMVFRVENGLYAPGKRQPKVMFKIKQAQNDIDFVITEVLPPEYLYTGKESETWGYKDKEGNLITKAAYYGWAGALRLGAYDNAGNLVSIGRVSSGLTDNLKADLAANPDKYIGTTVEVNCMSLDKENKTMRHGYLSRLRPDKPAHDCKLEEIFS</sequence>